<reference evidence="1 2" key="1">
    <citation type="submission" date="2024-09" db="EMBL/GenBank/DDBJ databases">
        <authorList>
            <person name="Sun Q."/>
            <person name="Mori K."/>
        </authorList>
    </citation>
    <scope>NUCLEOTIDE SEQUENCE [LARGE SCALE GENOMIC DNA]</scope>
    <source>
        <strain evidence="1 2">CCM 7228</strain>
    </source>
</reference>
<dbReference type="InterPro" id="IPR009057">
    <property type="entry name" value="Homeodomain-like_sf"/>
</dbReference>
<dbReference type="Gene3D" id="1.10.10.60">
    <property type="entry name" value="Homeodomain-like"/>
    <property type="match status" value="1"/>
</dbReference>
<evidence type="ECO:0000313" key="2">
    <source>
        <dbReference type="Proteomes" id="UP001589854"/>
    </source>
</evidence>
<evidence type="ECO:0008006" key="3">
    <source>
        <dbReference type="Google" id="ProtNLM"/>
    </source>
</evidence>
<gene>
    <name evidence="1" type="ORF">ACFFIX_20530</name>
</gene>
<dbReference type="Proteomes" id="UP001589854">
    <property type="component" value="Unassembled WGS sequence"/>
</dbReference>
<evidence type="ECO:0000313" key="1">
    <source>
        <dbReference type="EMBL" id="MFC0273777.1"/>
    </source>
</evidence>
<dbReference type="RefSeq" id="WP_378937413.1">
    <property type="nucleotide sequence ID" value="NZ_JBHLVO010000024.1"/>
</dbReference>
<keyword evidence="2" id="KW-1185">Reference proteome</keyword>
<accession>A0ABV6GLH5</accession>
<proteinExistence type="predicted"/>
<dbReference type="SUPFAM" id="SSF46689">
    <property type="entry name" value="Homeodomain-like"/>
    <property type="match status" value="1"/>
</dbReference>
<name>A0ABV6GLH5_9BACI</name>
<protein>
    <recommendedName>
        <fullName evidence="3">Myb-like domain-containing protein</fullName>
    </recommendedName>
</protein>
<comment type="caution">
    <text evidence="1">The sequence shown here is derived from an EMBL/GenBank/DDBJ whole genome shotgun (WGS) entry which is preliminary data.</text>
</comment>
<sequence length="51" mass="6307">MNKKRSYKHWTRLEEVKLVNLRKAGLKYREIADEMNRTPLSVEKRYRKITE</sequence>
<dbReference type="Pfam" id="PF13921">
    <property type="entry name" value="Myb_DNA-bind_6"/>
    <property type="match status" value="1"/>
</dbReference>
<dbReference type="EMBL" id="JBHLVO010000024">
    <property type="protein sequence ID" value="MFC0273777.1"/>
    <property type="molecule type" value="Genomic_DNA"/>
</dbReference>
<organism evidence="1 2">
    <name type="scientific">Metabacillus herbersteinensis</name>
    <dbReference type="NCBI Taxonomy" id="283816"/>
    <lineage>
        <taxon>Bacteria</taxon>
        <taxon>Bacillati</taxon>
        <taxon>Bacillota</taxon>
        <taxon>Bacilli</taxon>
        <taxon>Bacillales</taxon>
        <taxon>Bacillaceae</taxon>
        <taxon>Metabacillus</taxon>
    </lineage>
</organism>